<dbReference type="NCBIfam" id="TIGR00043">
    <property type="entry name" value="rRNA maturation RNase YbeY"/>
    <property type="match status" value="1"/>
</dbReference>
<keyword evidence="3" id="KW-0540">Nuclease</keyword>
<evidence type="ECO:0000256" key="3">
    <source>
        <dbReference type="ARBA" id="ARBA00022722"/>
    </source>
</evidence>
<comment type="caution">
    <text evidence="8">The sequence shown here is derived from an EMBL/GenBank/DDBJ whole genome shotgun (WGS) entry which is preliminary data.</text>
</comment>
<gene>
    <name evidence="8" type="ORF">AB1Y20_016919</name>
</gene>
<dbReference type="PROSITE" id="PS01306">
    <property type="entry name" value="UPF0054"/>
    <property type="match status" value="1"/>
</dbReference>
<evidence type="ECO:0000256" key="2">
    <source>
        <dbReference type="ARBA" id="ARBA00010875"/>
    </source>
</evidence>
<dbReference type="GO" id="GO:0004222">
    <property type="term" value="F:metalloendopeptidase activity"/>
    <property type="evidence" value="ECO:0007669"/>
    <property type="project" value="InterPro"/>
</dbReference>
<keyword evidence="7" id="KW-0862">Zinc</keyword>
<dbReference type="GO" id="GO:0004519">
    <property type="term" value="F:endonuclease activity"/>
    <property type="evidence" value="ECO:0007669"/>
    <property type="project" value="UniProtKB-KW"/>
</dbReference>
<evidence type="ECO:0000256" key="1">
    <source>
        <dbReference type="ARBA" id="ARBA00001947"/>
    </source>
</evidence>
<dbReference type="PANTHER" id="PTHR46986">
    <property type="entry name" value="ENDORIBONUCLEASE YBEY, CHLOROPLASTIC"/>
    <property type="match status" value="1"/>
</dbReference>
<reference evidence="8 9" key="1">
    <citation type="journal article" date="2024" name="Science">
        <title>Giant polyketide synthase enzymes in the biosynthesis of giant marine polyether toxins.</title>
        <authorList>
            <person name="Fallon T.R."/>
            <person name="Shende V.V."/>
            <person name="Wierzbicki I.H."/>
            <person name="Pendleton A.L."/>
            <person name="Watervoot N.F."/>
            <person name="Auber R.P."/>
            <person name="Gonzalez D.J."/>
            <person name="Wisecaver J.H."/>
            <person name="Moore B.S."/>
        </authorList>
    </citation>
    <scope>NUCLEOTIDE SEQUENCE [LARGE SCALE GENOMIC DNA]</scope>
    <source>
        <strain evidence="8 9">12B1</strain>
    </source>
</reference>
<keyword evidence="4" id="KW-0479">Metal-binding</keyword>
<evidence type="ECO:0000313" key="8">
    <source>
        <dbReference type="EMBL" id="KAL1495556.1"/>
    </source>
</evidence>
<dbReference type="InterPro" id="IPR002036">
    <property type="entry name" value="YbeY"/>
</dbReference>
<proteinExistence type="inferred from homology"/>
<evidence type="ECO:0000313" key="9">
    <source>
        <dbReference type="Proteomes" id="UP001515480"/>
    </source>
</evidence>
<dbReference type="InterPro" id="IPR023091">
    <property type="entry name" value="MetalPrtase_cat_dom_sf_prd"/>
</dbReference>
<evidence type="ECO:0000256" key="5">
    <source>
        <dbReference type="ARBA" id="ARBA00022759"/>
    </source>
</evidence>
<evidence type="ECO:0000256" key="7">
    <source>
        <dbReference type="ARBA" id="ARBA00022833"/>
    </source>
</evidence>
<dbReference type="GO" id="GO:0006364">
    <property type="term" value="P:rRNA processing"/>
    <property type="evidence" value="ECO:0007669"/>
    <property type="project" value="InterPro"/>
</dbReference>
<accession>A0AB34I9G4</accession>
<dbReference type="Pfam" id="PF02130">
    <property type="entry name" value="YbeY"/>
    <property type="match status" value="1"/>
</dbReference>
<organism evidence="8 9">
    <name type="scientific">Prymnesium parvum</name>
    <name type="common">Toxic golden alga</name>
    <dbReference type="NCBI Taxonomy" id="97485"/>
    <lineage>
        <taxon>Eukaryota</taxon>
        <taxon>Haptista</taxon>
        <taxon>Haptophyta</taxon>
        <taxon>Prymnesiophyceae</taxon>
        <taxon>Prymnesiales</taxon>
        <taxon>Prymnesiaceae</taxon>
        <taxon>Prymnesium</taxon>
    </lineage>
</organism>
<protein>
    <submittedName>
        <fullName evidence="8">Uncharacterized protein</fullName>
    </submittedName>
</protein>
<dbReference type="Gene3D" id="3.40.390.30">
    <property type="entry name" value="Metalloproteases ('zincins'), catalytic domain"/>
    <property type="match status" value="1"/>
</dbReference>
<sequence>MMTLVLAASSGWRRAVLPPSPHPSLPTTTSHPRRPTIRLCLHAAVLLSEQGERMPPPGLAAALESDALALLAAASLADGHQLSVTLCDDPFIRALNLRWRAVDAPTDVLSFPLDDELLLGDVVLSVETAQRQAEERGHPLRDELRVLLVHGLLHLLGYDHEEDEAARAEMAEAEQRLLRRLGWEGQGLIALAAEEGEEAVED</sequence>
<dbReference type="InterPro" id="IPR020549">
    <property type="entry name" value="YbeY_CS"/>
</dbReference>
<comment type="similarity">
    <text evidence="2">Belongs to the endoribonuclease YbeY family.</text>
</comment>
<name>A0AB34I9G4_PRYPA</name>
<dbReference type="PANTHER" id="PTHR46986:SF1">
    <property type="entry name" value="ENDORIBONUCLEASE YBEY, CHLOROPLASTIC"/>
    <property type="match status" value="1"/>
</dbReference>
<keyword evidence="9" id="KW-1185">Reference proteome</keyword>
<keyword evidence="6" id="KW-0378">Hydrolase</keyword>
<comment type="cofactor">
    <cofactor evidence="1">
        <name>Zn(2+)</name>
        <dbReference type="ChEBI" id="CHEBI:29105"/>
    </cofactor>
</comment>
<dbReference type="Proteomes" id="UP001515480">
    <property type="component" value="Unassembled WGS sequence"/>
</dbReference>
<dbReference type="EMBL" id="JBGBPQ010000032">
    <property type="protein sequence ID" value="KAL1495556.1"/>
    <property type="molecule type" value="Genomic_DNA"/>
</dbReference>
<dbReference type="SUPFAM" id="SSF55486">
    <property type="entry name" value="Metalloproteases ('zincins'), catalytic domain"/>
    <property type="match status" value="1"/>
</dbReference>
<evidence type="ECO:0000256" key="4">
    <source>
        <dbReference type="ARBA" id="ARBA00022723"/>
    </source>
</evidence>
<dbReference type="GO" id="GO:0046872">
    <property type="term" value="F:metal ion binding"/>
    <property type="evidence" value="ECO:0007669"/>
    <property type="project" value="UniProtKB-KW"/>
</dbReference>
<dbReference type="HAMAP" id="MF_00009">
    <property type="entry name" value="Endoribonucl_YbeY"/>
    <property type="match status" value="1"/>
</dbReference>
<evidence type="ECO:0000256" key="6">
    <source>
        <dbReference type="ARBA" id="ARBA00022801"/>
    </source>
</evidence>
<dbReference type="AlphaFoldDB" id="A0AB34I9G4"/>
<keyword evidence="5" id="KW-0255">Endonuclease</keyword>